<feature type="region of interest" description="Disordered" evidence="5">
    <location>
        <begin position="129"/>
        <end position="176"/>
    </location>
</feature>
<reference evidence="7" key="1">
    <citation type="submission" date="2016-12" db="EMBL/GenBank/DDBJ databases">
        <title>The genomes of Aspergillus section Nigri reveals drivers in fungal speciation.</title>
        <authorList>
            <consortium name="DOE Joint Genome Institute"/>
            <person name="Vesth T.C."/>
            <person name="Nybo J."/>
            <person name="Theobald S."/>
            <person name="Brandl J."/>
            <person name="Frisvad J.C."/>
            <person name="Nielsen K.F."/>
            <person name="Lyhne E.K."/>
            <person name="Kogle M.E."/>
            <person name="Kuo A."/>
            <person name="Riley R."/>
            <person name="Clum A."/>
            <person name="Nolan M."/>
            <person name="Lipzen A."/>
            <person name="Salamov A."/>
            <person name="Henrissat B."/>
            <person name="Wiebenga A."/>
            <person name="De vries R.P."/>
            <person name="Grigoriev I.V."/>
            <person name="Mortensen U.H."/>
            <person name="Andersen M.R."/>
            <person name="Baker S.E."/>
        </authorList>
    </citation>
    <scope>NUCLEOTIDE SEQUENCE</scope>
    <source>
        <strain evidence="7">IBT 28561</strain>
    </source>
</reference>
<feature type="compositionally biased region" description="Basic and acidic residues" evidence="5">
    <location>
        <begin position="129"/>
        <end position="143"/>
    </location>
</feature>
<dbReference type="Gene3D" id="4.10.240.10">
    <property type="entry name" value="Zn(2)-C6 fungal-type DNA-binding domain"/>
    <property type="match status" value="1"/>
</dbReference>
<dbReference type="Pfam" id="PF00172">
    <property type="entry name" value="Zn_clus"/>
    <property type="match status" value="1"/>
</dbReference>
<keyword evidence="2" id="KW-0238">DNA-binding</keyword>
<dbReference type="GO" id="GO:0000981">
    <property type="term" value="F:DNA-binding transcription factor activity, RNA polymerase II-specific"/>
    <property type="evidence" value="ECO:0007669"/>
    <property type="project" value="InterPro"/>
</dbReference>
<feature type="compositionally biased region" description="Polar residues" evidence="5">
    <location>
        <begin position="144"/>
        <end position="162"/>
    </location>
</feature>
<evidence type="ECO:0000256" key="1">
    <source>
        <dbReference type="ARBA" id="ARBA00023015"/>
    </source>
</evidence>
<keyword evidence="8" id="KW-1185">Reference proteome</keyword>
<evidence type="ECO:0000256" key="3">
    <source>
        <dbReference type="ARBA" id="ARBA00023163"/>
    </source>
</evidence>
<evidence type="ECO:0000256" key="2">
    <source>
        <dbReference type="ARBA" id="ARBA00023125"/>
    </source>
</evidence>
<dbReference type="InterPro" id="IPR001138">
    <property type="entry name" value="Zn2Cys6_DnaBD"/>
</dbReference>
<dbReference type="OrthoDB" id="5344325at2759"/>
<evidence type="ECO:0000256" key="5">
    <source>
        <dbReference type="SAM" id="MobiDB-lite"/>
    </source>
</evidence>
<dbReference type="RefSeq" id="XP_024693268.1">
    <property type="nucleotide sequence ID" value="XM_024834268.1"/>
</dbReference>
<dbReference type="GO" id="GO:0003677">
    <property type="term" value="F:DNA binding"/>
    <property type="evidence" value="ECO:0007669"/>
    <property type="project" value="UniProtKB-KW"/>
</dbReference>
<evidence type="ECO:0000259" key="6">
    <source>
        <dbReference type="PROSITE" id="PS50048"/>
    </source>
</evidence>
<evidence type="ECO:0000256" key="4">
    <source>
        <dbReference type="ARBA" id="ARBA00023242"/>
    </source>
</evidence>
<comment type="caution">
    <text evidence="7">The sequence shown here is derived from an EMBL/GenBank/DDBJ whole genome shotgun (WGS) entry which is preliminary data.</text>
</comment>
<dbReference type="PANTHER" id="PTHR38111">
    <property type="entry name" value="ZN(2)-C6 FUNGAL-TYPE DOMAIN-CONTAINING PROTEIN-RELATED"/>
    <property type="match status" value="1"/>
</dbReference>
<dbReference type="Proteomes" id="UP000234254">
    <property type="component" value="Unassembled WGS sequence"/>
</dbReference>
<dbReference type="CDD" id="cd00067">
    <property type="entry name" value="GAL4"/>
    <property type="match status" value="1"/>
</dbReference>
<feature type="region of interest" description="Disordered" evidence="5">
    <location>
        <begin position="1"/>
        <end position="23"/>
    </location>
</feature>
<feature type="compositionally biased region" description="Basic and acidic residues" evidence="5">
    <location>
        <begin position="1"/>
        <end position="14"/>
    </location>
</feature>
<dbReference type="InterPro" id="IPR053178">
    <property type="entry name" value="Osmoadaptation_assoc"/>
</dbReference>
<gene>
    <name evidence="7" type="ORF">P168DRAFT_251433</name>
</gene>
<keyword evidence="3" id="KW-0804">Transcription</keyword>
<dbReference type="VEuPathDB" id="FungiDB:P168DRAFT_251433"/>
<evidence type="ECO:0000313" key="8">
    <source>
        <dbReference type="Proteomes" id="UP000234254"/>
    </source>
</evidence>
<feature type="domain" description="Zn(2)-C6 fungal-type" evidence="6">
    <location>
        <begin position="33"/>
        <end position="64"/>
    </location>
</feature>
<evidence type="ECO:0000313" key="7">
    <source>
        <dbReference type="EMBL" id="PKY04674.1"/>
    </source>
</evidence>
<organism evidence="7 8">
    <name type="scientific">Aspergillus campestris (strain IBT 28561)</name>
    <dbReference type="NCBI Taxonomy" id="1392248"/>
    <lineage>
        <taxon>Eukaryota</taxon>
        <taxon>Fungi</taxon>
        <taxon>Dikarya</taxon>
        <taxon>Ascomycota</taxon>
        <taxon>Pezizomycotina</taxon>
        <taxon>Eurotiomycetes</taxon>
        <taxon>Eurotiomycetidae</taxon>
        <taxon>Eurotiales</taxon>
        <taxon>Aspergillaceae</taxon>
        <taxon>Aspergillus</taxon>
        <taxon>Aspergillus subgen. Circumdati</taxon>
    </lineage>
</organism>
<dbReference type="PANTHER" id="PTHR38111:SF2">
    <property type="entry name" value="FINGER DOMAIN PROTEIN, PUTATIVE (AFU_ORTHOLOGUE AFUA_1G01560)-RELATED"/>
    <property type="match status" value="1"/>
</dbReference>
<dbReference type="GO" id="GO:0008270">
    <property type="term" value="F:zinc ion binding"/>
    <property type="evidence" value="ECO:0007669"/>
    <property type="project" value="InterPro"/>
</dbReference>
<dbReference type="InterPro" id="IPR036864">
    <property type="entry name" value="Zn2-C6_fun-type_DNA-bd_sf"/>
</dbReference>
<dbReference type="SUPFAM" id="SSF57701">
    <property type="entry name" value="Zn2/Cys6 DNA-binding domain"/>
    <property type="match status" value="1"/>
</dbReference>
<dbReference type="EMBL" id="MSFM01000005">
    <property type="protein sequence ID" value="PKY04674.1"/>
    <property type="molecule type" value="Genomic_DNA"/>
</dbReference>
<dbReference type="AlphaFoldDB" id="A0A2I1D474"/>
<keyword evidence="1" id="KW-0805">Transcription regulation</keyword>
<protein>
    <submittedName>
        <fullName evidence="7">C6 finger domain protein</fullName>
    </submittedName>
</protein>
<dbReference type="GO" id="GO:0009893">
    <property type="term" value="P:positive regulation of metabolic process"/>
    <property type="evidence" value="ECO:0007669"/>
    <property type="project" value="UniProtKB-ARBA"/>
</dbReference>
<dbReference type="SMART" id="SM00066">
    <property type="entry name" value="GAL4"/>
    <property type="match status" value="1"/>
</dbReference>
<name>A0A2I1D474_ASPC2</name>
<dbReference type="PROSITE" id="PS50048">
    <property type="entry name" value="ZN2_CY6_FUNGAL_2"/>
    <property type="match status" value="1"/>
</dbReference>
<sequence>MSDHQDADPPHKDPPGITAAKPGTRKKIRPTYSCLNCHKRKVKCDRVKPCGACCLRGTPSECEYGTSKRDRHYIQQSTLIENLVETCESLKEQLAEARKLANLPPIKYEDVASGERSIYQIKRIDEEKALEGDDDLADNHTSRQEQSSSDTTPDVETSVELSRQTKESSPPMLKEKKHLVDPTLAGSVMELFVERLITTFSPADHTKYGGTIALREASEMRVFSPFLCNAFEAASLTVAGRRSQNRSIEVAGHSRYVRTLRQLQKALYDPKDSKSTEVLVVVLLATIVEAFKQTAKDSIFRHQVGGLALLRSRTPFRHRYGLERSLFVDLRLYWVTAALVQRQPTFMASKEWLTVPWAGIAPAKDILHRLLDVAVDIPEYLSRVDEFSARLLADDIPPADLAVSQSQLWEQASELQNRLHAWKTVYADTYPPGTPLEDFDSPSPDEFPVFRWRNSLTLQTLPAKILIFPDILMATSLCFYWALSLVISGTDGGLISVLSLQERYQFGCNICRSMKYYIQNIPGCLVSRIMFVLRAAFDSFADGMVEKEFMRDLFQHIGKRFNFPVFTNECTSSSVRAVPD</sequence>
<dbReference type="PROSITE" id="PS00463">
    <property type="entry name" value="ZN2_CY6_FUNGAL_1"/>
    <property type="match status" value="1"/>
</dbReference>
<accession>A0A2I1D474</accession>
<proteinExistence type="predicted"/>
<keyword evidence="4" id="KW-0539">Nucleus</keyword>
<dbReference type="GeneID" id="36541792"/>